<protein>
    <recommendedName>
        <fullName evidence="4">Tail assembly chaperone</fullName>
    </recommendedName>
</protein>
<name>A0ABX7BQ10_9CAUL</name>
<keyword evidence="3" id="KW-1185">Reference proteome</keyword>
<evidence type="ECO:0000313" key="3">
    <source>
        <dbReference type="Proteomes" id="UP000595448"/>
    </source>
</evidence>
<evidence type="ECO:0008006" key="4">
    <source>
        <dbReference type="Google" id="ProtNLM"/>
    </source>
</evidence>
<proteinExistence type="predicted"/>
<reference evidence="2 3" key="1">
    <citation type="submission" date="2021-01" db="EMBL/GenBank/DDBJ databases">
        <title>Brevundimonas vitis sp. nov., an bacterium isolated from grape (Vitis vinifera).</title>
        <authorList>
            <person name="Jiang L."/>
            <person name="Lee J."/>
        </authorList>
    </citation>
    <scope>NUCLEOTIDE SEQUENCE [LARGE SCALE GENOMIC DNA]</scope>
    <source>
        <strain evidence="2 3">GRTSA-9</strain>
    </source>
</reference>
<evidence type="ECO:0000256" key="1">
    <source>
        <dbReference type="SAM" id="MobiDB-lite"/>
    </source>
</evidence>
<dbReference type="RefSeq" id="WP_201104028.1">
    <property type="nucleotide sequence ID" value="NZ_CP067977.1"/>
</dbReference>
<organism evidence="2 3">
    <name type="scientific">Brevundimonas vitisensis</name>
    <dbReference type="NCBI Taxonomy" id="2800818"/>
    <lineage>
        <taxon>Bacteria</taxon>
        <taxon>Pseudomonadati</taxon>
        <taxon>Pseudomonadota</taxon>
        <taxon>Alphaproteobacteria</taxon>
        <taxon>Caulobacterales</taxon>
        <taxon>Caulobacteraceae</taxon>
        <taxon>Brevundimonas</taxon>
    </lineage>
</organism>
<gene>
    <name evidence="2" type="ORF">JIP62_06210</name>
</gene>
<dbReference type="EMBL" id="CP067977">
    <property type="protein sequence ID" value="QQQ19677.1"/>
    <property type="molecule type" value="Genomic_DNA"/>
</dbReference>
<feature type="region of interest" description="Disordered" evidence="1">
    <location>
        <begin position="1"/>
        <end position="35"/>
    </location>
</feature>
<accession>A0ABX7BQ10</accession>
<dbReference type="SUPFAM" id="SSF160059">
    <property type="entry name" value="PriA/YqbF domain"/>
    <property type="match status" value="1"/>
</dbReference>
<sequence length="103" mass="11169">MSRASSKTKAVEPVKIDPAAPAPMPPQVGVRGRASRPTFRRGGLVFNDRDWTPFDPEISDEALITLFAEPVLTVQVMTSEGWRTLTADERAAAIAKSQTSAED</sequence>
<evidence type="ECO:0000313" key="2">
    <source>
        <dbReference type="EMBL" id="QQQ19677.1"/>
    </source>
</evidence>
<dbReference type="Proteomes" id="UP000595448">
    <property type="component" value="Chromosome"/>
</dbReference>